<dbReference type="Gene3D" id="2.60.120.620">
    <property type="entry name" value="q2cbj1_9rhob like domain"/>
    <property type="match status" value="1"/>
</dbReference>
<keyword evidence="4" id="KW-1185">Reference proteome</keyword>
<dbReference type="AlphaFoldDB" id="A0A9P0AF46"/>
<evidence type="ECO:0000256" key="1">
    <source>
        <dbReference type="SAM" id="MobiDB-lite"/>
    </source>
</evidence>
<gene>
    <name evidence="3" type="ORF">BEMITA_LOCUS9173</name>
</gene>
<feature type="compositionally biased region" description="Basic and acidic residues" evidence="1">
    <location>
        <begin position="1"/>
        <end position="11"/>
    </location>
</feature>
<feature type="region of interest" description="Disordered" evidence="1">
    <location>
        <begin position="1"/>
        <end position="42"/>
    </location>
</feature>
<dbReference type="Pfam" id="PF13640">
    <property type="entry name" value="2OG-FeII_Oxy_3"/>
    <property type="match status" value="1"/>
</dbReference>
<feature type="region of interest" description="Disordered" evidence="1">
    <location>
        <begin position="377"/>
        <end position="407"/>
    </location>
</feature>
<evidence type="ECO:0000259" key="2">
    <source>
        <dbReference type="Pfam" id="PF13640"/>
    </source>
</evidence>
<dbReference type="PANTHER" id="PTHR33099:SF7">
    <property type="entry name" value="MYND-TYPE DOMAIN-CONTAINING PROTEIN"/>
    <property type="match status" value="1"/>
</dbReference>
<dbReference type="PANTHER" id="PTHR33099">
    <property type="entry name" value="FE2OG DIOXYGENASE DOMAIN-CONTAINING PROTEIN"/>
    <property type="match status" value="1"/>
</dbReference>
<dbReference type="Proteomes" id="UP001152759">
    <property type="component" value="Chromosome 5"/>
</dbReference>
<dbReference type="InterPro" id="IPR044862">
    <property type="entry name" value="Pro_4_hyd_alph_FE2OG_OXY"/>
</dbReference>
<dbReference type="EMBL" id="OU963866">
    <property type="protein sequence ID" value="CAH0390453.1"/>
    <property type="molecule type" value="Genomic_DNA"/>
</dbReference>
<feature type="compositionally biased region" description="Acidic residues" evidence="1">
    <location>
        <begin position="385"/>
        <end position="395"/>
    </location>
</feature>
<evidence type="ECO:0000313" key="3">
    <source>
        <dbReference type="EMBL" id="CAH0390453.1"/>
    </source>
</evidence>
<protein>
    <recommendedName>
        <fullName evidence="2">Prolyl 4-hydroxylase alpha subunit Fe(2+) 2OG dioxygenase domain-containing protein</fullName>
    </recommendedName>
</protein>
<name>A0A9P0AF46_BEMTA</name>
<accession>A0A9P0AF46</accession>
<reference evidence="3" key="1">
    <citation type="submission" date="2021-12" db="EMBL/GenBank/DDBJ databases">
        <authorList>
            <person name="King R."/>
        </authorList>
    </citation>
    <scope>NUCLEOTIDE SEQUENCE</scope>
</reference>
<feature type="compositionally biased region" description="Acidic residues" evidence="1">
    <location>
        <begin position="12"/>
        <end position="39"/>
    </location>
</feature>
<proteinExistence type="predicted"/>
<sequence>MRPWQKGKEQCLESDEADSDAGSEELDEDESDAGSEESFDTPSEIWSTLQKLKTPVAFAFGAASPSLPNPGIQILHHGLIGLPLSSDDAKKIISQASLSPFGRGEKTIVDESVRKCWELNPGQFSLENAEWSKAMKIILDSVTIGLGISAGTENISAELYKLLLYEPGSFFKPHKDSVKASGMFATLVVCLPSPHEGGKLILTHDNKKYEFETAATSRFSTSYAIWYSDITHEILPIKSGYRLMLTYNLIRKTNFVVPSYNLARGLVQHLSKLLQQYNLQLEEGDDELPPFLLHKLKHKYTQANLSFNLLKTQDLTQVLTLKELSKEIGFDIYLAILELTVNKDDEFDDWDVEKSLDLTNVVELNGNLVVESLDCPDNALIDPTPQDEGEADEENHEGPTGNAGSPATYWYRDTTVVLVPPSKQLDFVFKFSSNGNVIKPLFSKLMQKFLGDIALKPELEKLCKLALKQNGYEHYSGTVCDFYQQAAAAVLGLGRFELFDEACTKTKNKIIPLLDIPQKLGDWAAKKGLAAMRDRLSKGLLTAPTISKKINFLESVARGFNGALQGPSFSAKKVDFKQWSNEALLSAISKLNTFSKADGVSLGQLHKIMNWDLLKSNLVPIISRATTIVRIAFTNEFMSSFRSQLNEEQSSFIQSIILTIWKDFVFDSVQQESKTSYILNAIDLHLIIENTIRVISLEYVEAEVIPTMINAIPKVSTKCSKELFIELVQLILKNEQAGFRLPTIDSVPPISHRQFVQALLIKFLVDNVGVEPQAPKNWSLPVGCLCKCKDCSTVINFLQNPSKQRLDFPCSKPRRYHLHQKFTDRSDSSYDVVTIRTHNPNIWRITKNRRGHEMVWSEWSKRTATAIDTLVMLKNCEQVRGKLEMYLQPYYNLIIKASVKELPDLKHLVSTNAESNDAGPAHSCSTNQGGVISLKRGARMTDSQNPRIVKRTK</sequence>
<feature type="domain" description="Prolyl 4-hydroxylase alpha subunit Fe(2+) 2OG dioxygenase" evidence="2">
    <location>
        <begin position="161"/>
        <end position="248"/>
    </location>
</feature>
<evidence type="ECO:0000313" key="4">
    <source>
        <dbReference type="Proteomes" id="UP001152759"/>
    </source>
</evidence>
<organism evidence="3 4">
    <name type="scientific">Bemisia tabaci</name>
    <name type="common">Sweetpotato whitefly</name>
    <name type="synonym">Aleurodes tabaci</name>
    <dbReference type="NCBI Taxonomy" id="7038"/>
    <lineage>
        <taxon>Eukaryota</taxon>
        <taxon>Metazoa</taxon>
        <taxon>Ecdysozoa</taxon>
        <taxon>Arthropoda</taxon>
        <taxon>Hexapoda</taxon>
        <taxon>Insecta</taxon>
        <taxon>Pterygota</taxon>
        <taxon>Neoptera</taxon>
        <taxon>Paraneoptera</taxon>
        <taxon>Hemiptera</taxon>
        <taxon>Sternorrhyncha</taxon>
        <taxon>Aleyrodoidea</taxon>
        <taxon>Aleyrodidae</taxon>
        <taxon>Aleyrodinae</taxon>
        <taxon>Bemisia</taxon>
    </lineage>
</organism>